<dbReference type="RefSeq" id="WP_156701255.1">
    <property type="nucleotide sequence ID" value="NZ_CACRUP010000013.1"/>
</dbReference>
<keyword evidence="1" id="KW-0472">Membrane</keyword>
<reference evidence="2" key="1">
    <citation type="submission" date="2019-11" db="EMBL/GenBank/DDBJ databases">
        <authorList>
            <person name="Feng L."/>
        </authorList>
    </citation>
    <scope>NUCLEOTIDE SEQUENCE</scope>
    <source>
        <strain evidence="2">PgorbachiiLFYP46</strain>
    </source>
</reference>
<name>A0A6N3AL33_9FIRM</name>
<evidence type="ECO:0008006" key="3">
    <source>
        <dbReference type="Google" id="ProtNLM"/>
    </source>
</evidence>
<evidence type="ECO:0000256" key="1">
    <source>
        <dbReference type="SAM" id="Phobius"/>
    </source>
</evidence>
<dbReference type="EMBL" id="CACRUP010000013">
    <property type="protein sequence ID" value="VYT93104.1"/>
    <property type="molecule type" value="Genomic_DNA"/>
</dbReference>
<evidence type="ECO:0000313" key="2">
    <source>
        <dbReference type="EMBL" id="VYT93104.1"/>
    </source>
</evidence>
<protein>
    <recommendedName>
        <fullName evidence="3">DUF4367 domain-containing protein</fullName>
    </recommendedName>
</protein>
<keyword evidence="1" id="KW-0812">Transmembrane</keyword>
<keyword evidence="1" id="KW-1133">Transmembrane helix</keyword>
<organism evidence="2">
    <name type="scientific">Peptoniphilus gorbachii</name>
    <dbReference type="NCBI Taxonomy" id="411567"/>
    <lineage>
        <taxon>Bacteria</taxon>
        <taxon>Bacillati</taxon>
        <taxon>Bacillota</taxon>
        <taxon>Tissierellia</taxon>
        <taxon>Tissierellales</taxon>
        <taxon>Peptoniphilaceae</taxon>
        <taxon>Peptoniphilus</taxon>
    </lineage>
</organism>
<gene>
    <name evidence="2" type="ORF">PGLFYP46_01437</name>
</gene>
<proteinExistence type="predicted"/>
<dbReference type="AlphaFoldDB" id="A0A6N3AL33"/>
<feature type="transmembrane region" description="Helical" evidence="1">
    <location>
        <begin position="51"/>
        <end position="69"/>
    </location>
</feature>
<accession>A0A6N3AL33</accession>
<sequence length="256" mass="28945">MNNFNNFDSYIKDKLEKSVENSAPSIYLKNKIDLEIKSAEEKGEFKMKKRFVLVAAAALVLSVGVFAAGKITGTISSSTSYYNYTNYTDLAKAEKKAGFDVEAPESLGEYKFDGITIDNIADIDDTGKKLNKRKGIDVDYKNADGDIVMLSIDKNPDNAKTVDEQFYHEMRDVKGVKVYYSRLESVVLPDEKDATKEELERSKNDPFFNLAIGSDKREEDASKHLIFDYKGVQYALMAGDDMDVNEFYRMAEEIIK</sequence>